<protein>
    <submittedName>
        <fullName evidence="4">MC/SLC25 family protein</fullName>
    </submittedName>
</protein>
<comment type="subcellular location">
    <subcellularLocation>
        <location evidence="1">Membrane</location>
        <topology evidence="1">Multi-pass membrane protein</topology>
    </subcellularLocation>
</comment>
<dbReference type="Proteomes" id="UP001615550">
    <property type="component" value="Unassembled WGS sequence"/>
</dbReference>
<dbReference type="InterPro" id="IPR018108">
    <property type="entry name" value="MCP_transmembrane"/>
</dbReference>
<evidence type="ECO:0000313" key="5">
    <source>
        <dbReference type="Proteomes" id="UP001615550"/>
    </source>
</evidence>
<evidence type="ECO:0000313" key="4">
    <source>
        <dbReference type="EMBL" id="MFJ1268558.1"/>
    </source>
</evidence>
<keyword evidence="5" id="KW-1185">Reference proteome</keyword>
<keyword evidence="3" id="KW-0472">Membrane</keyword>
<evidence type="ECO:0000256" key="3">
    <source>
        <dbReference type="ARBA" id="ARBA00023136"/>
    </source>
</evidence>
<evidence type="ECO:0000256" key="2">
    <source>
        <dbReference type="ARBA" id="ARBA00022692"/>
    </source>
</evidence>
<dbReference type="Gene3D" id="1.50.40.10">
    <property type="entry name" value="Mitochondrial carrier domain"/>
    <property type="match status" value="1"/>
</dbReference>
<sequence>MKEKTEQTPPLWTKFAESPWIKGPVLGAGVMALLTPLLKWTNHVYKGEKMPRGNYFSGSGAYALSAAPGYATTFAFKALLSKKSGETSQWYELFSSFAAGSLSGLISTPFEALAQNKQLTQSTSLKATAQQMHIHQGYSSFFRGAMSVMLREGLWSTVYMTAIPMLSSSLQKQGVEKQYAQSMAMLLIAGAYGLVSSPLNQLRYRKQDGLTTPGTNKSYLEHAKDILNQDTKASNLARVGFFFRAAAPRAITTTVAAGLMVKGAEYYNQAVDSCKL</sequence>
<dbReference type="PROSITE" id="PS50920">
    <property type="entry name" value="SOLCAR"/>
    <property type="match status" value="1"/>
</dbReference>
<evidence type="ECO:0000256" key="1">
    <source>
        <dbReference type="ARBA" id="ARBA00004141"/>
    </source>
</evidence>
<gene>
    <name evidence="4" type="ORF">ACD661_08340</name>
</gene>
<accession>A0ABW8D782</accession>
<organism evidence="4 5">
    <name type="scientific">Legionella lytica</name>
    <dbReference type="NCBI Taxonomy" id="96232"/>
    <lineage>
        <taxon>Bacteria</taxon>
        <taxon>Pseudomonadati</taxon>
        <taxon>Pseudomonadota</taxon>
        <taxon>Gammaproteobacteria</taxon>
        <taxon>Legionellales</taxon>
        <taxon>Legionellaceae</taxon>
        <taxon>Legionella</taxon>
    </lineage>
</organism>
<dbReference type="RefSeq" id="WP_400187404.1">
    <property type="nucleotide sequence ID" value="NZ_JBGORX010000002.1"/>
</dbReference>
<dbReference type="SUPFAM" id="SSF103506">
    <property type="entry name" value="Mitochondrial carrier"/>
    <property type="match status" value="1"/>
</dbReference>
<dbReference type="EMBL" id="JBGORX010000002">
    <property type="protein sequence ID" value="MFJ1268558.1"/>
    <property type="molecule type" value="Genomic_DNA"/>
</dbReference>
<dbReference type="Pfam" id="PF00153">
    <property type="entry name" value="Mito_carr"/>
    <property type="match status" value="1"/>
</dbReference>
<keyword evidence="2" id="KW-0812">Transmembrane</keyword>
<reference evidence="4 5" key="1">
    <citation type="submission" date="2024-08" db="EMBL/GenBank/DDBJ databases">
        <title>Draft Genome Sequence of Legionella lytica strain DSB2004, Isolated From a Fire Sprinkler System.</title>
        <authorList>
            <person name="Everhart A.D."/>
            <person name="Kidane D.T."/>
            <person name="Farone A.L."/>
            <person name="Farone M.B."/>
        </authorList>
    </citation>
    <scope>NUCLEOTIDE SEQUENCE [LARGE SCALE GENOMIC DNA]</scope>
    <source>
        <strain evidence="4 5">DSB2004</strain>
    </source>
</reference>
<comment type="caution">
    <text evidence="4">The sequence shown here is derived from an EMBL/GenBank/DDBJ whole genome shotgun (WGS) entry which is preliminary data.</text>
</comment>
<name>A0ABW8D782_9GAMM</name>
<proteinExistence type="predicted"/>
<dbReference type="InterPro" id="IPR023395">
    <property type="entry name" value="MCP_dom_sf"/>
</dbReference>